<dbReference type="Proteomes" id="UP000037146">
    <property type="component" value="Unassembled WGS sequence"/>
</dbReference>
<dbReference type="PATRIC" id="fig|1679170.3.peg.3135"/>
<name>A0A0K9GUR6_9BACI</name>
<sequence length="331" mass="37417">MEDIYRILDMMNDSRKKVLATIIRVTGSAYKKEGSQMLFFEDGTQIGMLSAGCLEMDLAIQAQQVLKNQMAISLQYDMSEETDLAWGQGAGCNGIIDILLEPVSEIYQRDLNVVKKLLATDKTIAMLKKYPESEEYMFIPNDGEPFGRWSGQIPRIIFDLKSGVIAEQPIFLHIYQPKPRLIVFGAGPDAQPLVALAAETGFSVTVCDWREEFCQKKNFPQAARLLVDFPTKLMEEISISADDFVVIMSHHFQRDQQILLSLIDKKLRYLGVLGPKERTTRLLQCDNVPEWIHSPIGMPIGAKGPIEIAVSVVAEMIEVWRKPVCERVEYL</sequence>
<protein>
    <recommendedName>
        <fullName evidence="5">Xanthine dehydrogenase</fullName>
    </recommendedName>
</protein>
<reference evidence="4" key="1">
    <citation type="submission" date="2015-07" db="EMBL/GenBank/DDBJ databases">
        <title>Genome sequencing project for genomic taxonomy and phylogenomics of Bacillus-like bacteria.</title>
        <authorList>
            <person name="Liu B."/>
            <person name="Wang J."/>
            <person name="Zhu Y."/>
            <person name="Liu G."/>
            <person name="Chen Q."/>
            <person name="Chen Z."/>
            <person name="Lan J."/>
            <person name="Che J."/>
            <person name="Ge C."/>
            <person name="Shi H."/>
            <person name="Pan Z."/>
            <person name="Liu X."/>
        </authorList>
    </citation>
    <scope>NUCLEOTIDE SEQUENCE [LARGE SCALE GENOMIC DNA]</scope>
    <source>
        <strain evidence="4">FJAT-27997</strain>
    </source>
</reference>
<dbReference type="Gene3D" id="3.40.50.720">
    <property type="entry name" value="NAD(P)-binding Rossmann-like Domain"/>
    <property type="match status" value="1"/>
</dbReference>
<evidence type="ECO:0000313" key="4">
    <source>
        <dbReference type="Proteomes" id="UP000037146"/>
    </source>
</evidence>
<organism evidence="3 4">
    <name type="scientific">Peribacillus loiseleuriae</name>
    <dbReference type="NCBI Taxonomy" id="1679170"/>
    <lineage>
        <taxon>Bacteria</taxon>
        <taxon>Bacillati</taxon>
        <taxon>Bacillota</taxon>
        <taxon>Bacilli</taxon>
        <taxon>Bacillales</taxon>
        <taxon>Bacillaceae</taxon>
        <taxon>Peribacillus</taxon>
    </lineage>
</organism>
<comment type="caution">
    <text evidence="3">The sequence shown here is derived from an EMBL/GenBank/DDBJ whole genome shotgun (WGS) entry which is preliminary data.</text>
</comment>
<evidence type="ECO:0008006" key="5">
    <source>
        <dbReference type="Google" id="ProtNLM"/>
    </source>
</evidence>
<dbReference type="InterPro" id="IPR052698">
    <property type="entry name" value="MoCofactor_Util/Proc"/>
</dbReference>
<dbReference type="Pfam" id="PF13478">
    <property type="entry name" value="XdhC_C"/>
    <property type="match status" value="1"/>
</dbReference>
<dbReference type="InterPro" id="IPR003777">
    <property type="entry name" value="XdhC_CoxI"/>
</dbReference>
<evidence type="ECO:0000313" key="3">
    <source>
        <dbReference type="EMBL" id="KMY50429.1"/>
    </source>
</evidence>
<dbReference type="STRING" id="1679170.AC625_13725"/>
<accession>A0A0K9GUR6</accession>
<keyword evidence="4" id="KW-1185">Reference proteome</keyword>
<evidence type="ECO:0000259" key="1">
    <source>
        <dbReference type="Pfam" id="PF02625"/>
    </source>
</evidence>
<evidence type="ECO:0000259" key="2">
    <source>
        <dbReference type="Pfam" id="PF13478"/>
    </source>
</evidence>
<dbReference type="PANTHER" id="PTHR30388:SF6">
    <property type="entry name" value="XANTHINE DEHYDROGENASE SUBUNIT A-RELATED"/>
    <property type="match status" value="1"/>
</dbReference>
<gene>
    <name evidence="3" type="ORF">AC625_13725</name>
</gene>
<dbReference type="PANTHER" id="PTHR30388">
    <property type="entry name" value="ALDEHYDE OXIDOREDUCTASE MOLYBDENUM COFACTOR ASSEMBLY PROTEIN"/>
    <property type="match status" value="1"/>
</dbReference>
<dbReference type="AlphaFoldDB" id="A0A0K9GUR6"/>
<dbReference type="Pfam" id="PF02625">
    <property type="entry name" value="XdhC_CoxI"/>
    <property type="match status" value="1"/>
</dbReference>
<feature type="domain" description="XdhC Rossmann" evidence="2">
    <location>
        <begin position="181"/>
        <end position="316"/>
    </location>
</feature>
<dbReference type="OrthoDB" id="9773039at2"/>
<dbReference type="InterPro" id="IPR027051">
    <property type="entry name" value="XdhC_Rossmann_dom"/>
</dbReference>
<proteinExistence type="predicted"/>
<dbReference type="RefSeq" id="WP_049681782.1">
    <property type="nucleotide sequence ID" value="NZ_LFZW01000001.1"/>
</dbReference>
<dbReference type="EMBL" id="LFZW01000001">
    <property type="protein sequence ID" value="KMY50429.1"/>
    <property type="molecule type" value="Genomic_DNA"/>
</dbReference>
<feature type="domain" description="XdhC- CoxI" evidence="1">
    <location>
        <begin position="14"/>
        <end position="76"/>
    </location>
</feature>